<dbReference type="Proteomes" id="UP000789920">
    <property type="component" value="Unassembled WGS sequence"/>
</dbReference>
<organism evidence="1 2">
    <name type="scientific">Racocetra persica</name>
    <dbReference type="NCBI Taxonomy" id="160502"/>
    <lineage>
        <taxon>Eukaryota</taxon>
        <taxon>Fungi</taxon>
        <taxon>Fungi incertae sedis</taxon>
        <taxon>Mucoromycota</taxon>
        <taxon>Glomeromycotina</taxon>
        <taxon>Glomeromycetes</taxon>
        <taxon>Diversisporales</taxon>
        <taxon>Gigasporaceae</taxon>
        <taxon>Racocetra</taxon>
    </lineage>
</organism>
<protein>
    <submittedName>
        <fullName evidence="1">2555_t:CDS:1</fullName>
    </submittedName>
</protein>
<accession>A0ACA9SBH9</accession>
<keyword evidence="2" id="KW-1185">Reference proteome</keyword>
<name>A0ACA9SBH9_9GLOM</name>
<reference evidence="1" key="1">
    <citation type="submission" date="2021-06" db="EMBL/GenBank/DDBJ databases">
        <authorList>
            <person name="Kallberg Y."/>
            <person name="Tangrot J."/>
            <person name="Rosling A."/>
        </authorList>
    </citation>
    <scope>NUCLEOTIDE SEQUENCE</scope>
    <source>
        <strain evidence="1">MA461A</strain>
    </source>
</reference>
<comment type="caution">
    <text evidence="1">The sequence shown here is derived from an EMBL/GenBank/DDBJ whole genome shotgun (WGS) entry which is preliminary data.</text>
</comment>
<sequence>MEFDGEFHKRLSDRSSRSIREYGTGIHQIDPLKMTPLYHVKKAKHALSALKTVANESDWQKMFEHSSGVVVYMKQDTSVENTPMIKGELNLQGFTPDEIFPVIQSREIWDDWYEGGCLIERLSESISLTYTVMKKPFKS</sequence>
<evidence type="ECO:0000313" key="2">
    <source>
        <dbReference type="Proteomes" id="UP000789920"/>
    </source>
</evidence>
<dbReference type="EMBL" id="CAJVQC010104668">
    <property type="protein sequence ID" value="CAG8832774.1"/>
    <property type="molecule type" value="Genomic_DNA"/>
</dbReference>
<gene>
    <name evidence="1" type="ORF">RPERSI_LOCUS28585</name>
</gene>
<proteinExistence type="predicted"/>
<evidence type="ECO:0000313" key="1">
    <source>
        <dbReference type="EMBL" id="CAG8832774.1"/>
    </source>
</evidence>
<feature type="non-terminal residue" evidence="1">
    <location>
        <position position="139"/>
    </location>
</feature>